<dbReference type="InterPro" id="IPR002314">
    <property type="entry name" value="aa-tRNA-synt_IIb"/>
</dbReference>
<dbReference type="Pfam" id="PF00587">
    <property type="entry name" value="tRNA-synt_2b"/>
    <property type="match status" value="1"/>
</dbReference>
<name>A0A388KGH8_CHABU</name>
<dbReference type="FunFam" id="3.30.930.10:FF:000002">
    <property type="entry name" value="Threonine--tRNA ligase"/>
    <property type="match status" value="1"/>
</dbReference>
<dbReference type="EC" id="6.1.1.3" evidence="2"/>
<dbReference type="Gramene" id="GBG69151">
    <property type="protein sequence ID" value="GBG69151"/>
    <property type="gene ID" value="CBR_g3851"/>
</dbReference>
<dbReference type="SUPFAM" id="SSF55681">
    <property type="entry name" value="Class II aaRS and biotin synthetases"/>
    <property type="match status" value="1"/>
</dbReference>
<keyword evidence="5" id="KW-0547">Nucleotide-binding</keyword>
<keyword evidence="3" id="KW-0436">Ligase</keyword>
<evidence type="ECO:0000256" key="6">
    <source>
        <dbReference type="ARBA" id="ARBA00022833"/>
    </source>
</evidence>
<dbReference type="OrthoDB" id="5423599at2759"/>
<dbReference type="InterPro" id="IPR045864">
    <property type="entry name" value="aa-tRNA-synth_II/BPL/LPL"/>
</dbReference>
<dbReference type="FunFam" id="3.40.50.800:FF:000001">
    <property type="entry name" value="Threonine--tRNA ligase"/>
    <property type="match status" value="1"/>
</dbReference>
<dbReference type="InterPro" id="IPR018163">
    <property type="entry name" value="Thr/Ala-tRNA-synth_IIc_edit"/>
</dbReference>
<dbReference type="InterPro" id="IPR036621">
    <property type="entry name" value="Anticodon-bd_dom_sf"/>
</dbReference>
<dbReference type="GO" id="GO:0006435">
    <property type="term" value="P:threonyl-tRNA aminoacylation"/>
    <property type="evidence" value="ECO:0007669"/>
    <property type="project" value="InterPro"/>
</dbReference>
<dbReference type="PANTHER" id="PTHR11451:SF44">
    <property type="entry name" value="THREONINE--TRNA LIGASE, CHLOROPLASTIC_MITOCHONDRIAL 2"/>
    <property type="match status" value="1"/>
</dbReference>
<keyword evidence="7" id="KW-0067">ATP-binding</keyword>
<dbReference type="Pfam" id="PF07973">
    <property type="entry name" value="tRNA_SAD"/>
    <property type="match status" value="1"/>
</dbReference>
<proteinExistence type="inferred from homology"/>
<evidence type="ECO:0000313" key="13">
    <source>
        <dbReference type="EMBL" id="GBG69151.1"/>
    </source>
</evidence>
<dbReference type="CDD" id="cd00860">
    <property type="entry name" value="ThrRS_anticodon"/>
    <property type="match status" value="1"/>
</dbReference>
<keyword evidence="6" id="KW-0862">Zinc</keyword>
<accession>A0A388KGH8</accession>
<comment type="caution">
    <text evidence="13">The sequence shown here is derived from an EMBL/GenBank/DDBJ whole genome shotgun (WGS) entry which is preliminary data.</text>
</comment>
<dbReference type="InterPro" id="IPR002320">
    <property type="entry name" value="Thr-tRNA-ligase_IIa"/>
</dbReference>
<evidence type="ECO:0000256" key="2">
    <source>
        <dbReference type="ARBA" id="ARBA00013163"/>
    </source>
</evidence>
<dbReference type="Gene3D" id="3.40.50.800">
    <property type="entry name" value="Anticodon-binding domain"/>
    <property type="match status" value="1"/>
</dbReference>
<evidence type="ECO:0000259" key="12">
    <source>
        <dbReference type="PROSITE" id="PS50862"/>
    </source>
</evidence>
<comment type="similarity">
    <text evidence="1">Belongs to the class-II aminoacyl-tRNA synthetase family.</text>
</comment>
<dbReference type="GO" id="GO:0009570">
    <property type="term" value="C:chloroplast stroma"/>
    <property type="evidence" value="ECO:0007669"/>
    <property type="project" value="TreeGrafter"/>
</dbReference>
<dbReference type="Gene3D" id="3.30.980.10">
    <property type="entry name" value="Threonyl-trna Synthetase, Chain A, domain 2"/>
    <property type="match status" value="1"/>
</dbReference>
<evidence type="ECO:0000256" key="10">
    <source>
        <dbReference type="ARBA" id="ARBA00031900"/>
    </source>
</evidence>
<evidence type="ECO:0000256" key="8">
    <source>
        <dbReference type="ARBA" id="ARBA00022917"/>
    </source>
</evidence>
<gene>
    <name evidence="13" type="ORF">CBR_g3851</name>
</gene>
<keyword evidence="4" id="KW-0479">Metal-binding</keyword>
<dbReference type="Gene3D" id="3.30.930.10">
    <property type="entry name" value="Bira Bifunctional Protein, Domain 2"/>
    <property type="match status" value="2"/>
</dbReference>
<dbReference type="GO" id="GO:0005524">
    <property type="term" value="F:ATP binding"/>
    <property type="evidence" value="ECO:0007669"/>
    <property type="project" value="UniProtKB-KW"/>
</dbReference>
<dbReference type="InterPro" id="IPR012947">
    <property type="entry name" value="tRNA_SAD"/>
</dbReference>
<protein>
    <recommendedName>
        <fullName evidence="2">threonine--tRNA ligase</fullName>
        <ecNumber evidence="2">6.1.1.3</ecNumber>
    </recommendedName>
    <alternativeName>
        <fullName evidence="10">Threonyl-tRNA synthetase</fullName>
    </alternativeName>
</protein>
<dbReference type="FunFam" id="3.30.54.20:FF:000002">
    <property type="entry name" value="Threonine--tRNA ligase"/>
    <property type="match status" value="1"/>
</dbReference>
<evidence type="ECO:0000256" key="7">
    <source>
        <dbReference type="ARBA" id="ARBA00022840"/>
    </source>
</evidence>
<sequence>MAPRVFLPSLRAILSPSRSPVVSLRIINKNLPLRREEVSREEAQRRIKEINEPYKLEILEGIKSEPITIYHIGDEWWDLCAGPHVERTGELPKGGFELEAVAGAYWRGDENRQMLQRVYGTAWESAEQLKEYKRLKEEALRRDHRRIGKDLNLFSIQEEAGGGLVFWHPKGAIMRHLIEDYWKSVHLREGYELIYSPHVAKLDLWKTSGHFDFYRENMFDQMQIENESYQLRPMNCPFHITVYKDGMHSYRDLPFRWAELGTVYRYEKSGTMHGLFRVRGFTQVDFNLPDRFGLFYIDKDNCRARPIMIHRAIFGSLERFFGILIENYAGDFPLWISPVQVRVLPVTDLQVDYGSEVVRQLKDAGFRAELSSGERLPKLIRNAEKARTPVMIVVGPKEVETSTLAVRTRHSGDLGSLHIDDLMTKLSDVVSSAADEQGFAGVALHGGDKEPLHPAGSAVLTCTESQECGRNCAKVELRRLQTAAAQILAEGCEELAEEGLVDKMGWVDAVAVLGIGPSVREATWHWPTAVGGGGNPVLLSGLYLGLYPGYVSLLASAPENEGSLGQIRHGTTIGTSDKKACLGLQTEFALPARSVA</sequence>
<feature type="domain" description="Aminoacyl-transfer RNA synthetases class-II family profile" evidence="12">
    <location>
        <begin position="158"/>
        <end position="285"/>
    </location>
</feature>
<dbReference type="SMART" id="SM00863">
    <property type="entry name" value="tRNA_SAD"/>
    <property type="match status" value="1"/>
</dbReference>
<evidence type="ECO:0000256" key="3">
    <source>
        <dbReference type="ARBA" id="ARBA00022598"/>
    </source>
</evidence>
<reference evidence="13 14" key="1">
    <citation type="journal article" date="2018" name="Cell">
        <title>The Chara Genome: Secondary Complexity and Implications for Plant Terrestrialization.</title>
        <authorList>
            <person name="Nishiyama T."/>
            <person name="Sakayama H."/>
            <person name="Vries J.D."/>
            <person name="Buschmann H."/>
            <person name="Saint-Marcoux D."/>
            <person name="Ullrich K.K."/>
            <person name="Haas F.B."/>
            <person name="Vanderstraeten L."/>
            <person name="Becker D."/>
            <person name="Lang D."/>
            <person name="Vosolsobe S."/>
            <person name="Rombauts S."/>
            <person name="Wilhelmsson P.K.I."/>
            <person name="Janitza P."/>
            <person name="Kern R."/>
            <person name="Heyl A."/>
            <person name="Rumpler F."/>
            <person name="Villalobos L.I.A.C."/>
            <person name="Clay J.M."/>
            <person name="Skokan R."/>
            <person name="Toyoda A."/>
            <person name="Suzuki Y."/>
            <person name="Kagoshima H."/>
            <person name="Schijlen E."/>
            <person name="Tajeshwar N."/>
            <person name="Catarino B."/>
            <person name="Hetherington A.J."/>
            <person name="Saltykova A."/>
            <person name="Bonnot C."/>
            <person name="Breuninger H."/>
            <person name="Symeonidi A."/>
            <person name="Radhakrishnan G.V."/>
            <person name="Van Nieuwerburgh F."/>
            <person name="Deforce D."/>
            <person name="Chang C."/>
            <person name="Karol K.G."/>
            <person name="Hedrich R."/>
            <person name="Ulvskov P."/>
            <person name="Glockner G."/>
            <person name="Delwiche C.F."/>
            <person name="Petrasek J."/>
            <person name="Van de Peer Y."/>
            <person name="Friml J."/>
            <person name="Beilby M."/>
            <person name="Dolan L."/>
            <person name="Kohara Y."/>
            <person name="Sugano S."/>
            <person name="Fujiyama A."/>
            <person name="Delaux P.-M."/>
            <person name="Quint M."/>
            <person name="TheiBen G."/>
            <person name="Hagemann M."/>
            <person name="Harholt J."/>
            <person name="Dunand C."/>
            <person name="Zachgo S."/>
            <person name="Langdale J."/>
            <person name="Maumus F."/>
            <person name="Straeten D.V.D."/>
            <person name="Gould S.B."/>
            <person name="Rensing S.A."/>
        </authorList>
    </citation>
    <scope>NUCLEOTIDE SEQUENCE [LARGE SCALE GENOMIC DNA]</scope>
    <source>
        <strain evidence="13 14">S276</strain>
    </source>
</reference>
<comment type="catalytic activity">
    <reaction evidence="11">
        <text>tRNA(Thr) + L-threonine + ATP = L-threonyl-tRNA(Thr) + AMP + diphosphate + H(+)</text>
        <dbReference type="Rhea" id="RHEA:24624"/>
        <dbReference type="Rhea" id="RHEA-COMP:9670"/>
        <dbReference type="Rhea" id="RHEA-COMP:9704"/>
        <dbReference type="ChEBI" id="CHEBI:15378"/>
        <dbReference type="ChEBI" id="CHEBI:30616"/>
        <dbReference type="ChEBI" id="CHEBI:33019"/>
        <dbReference type="ChEBI" id="CHEBI:57926"/>
        <dbReference type="ChEBI" id="CHEBI:78442"/>
        <dbReference type="ChEBI" id="CHEBI:78534"/>
        <dbReference type="ChEBI" id="CHEBI:456215"/>
        <dbReference type="EC" id="6.1.1.3"/>
    </reaction>
</comment>
<dbReference type="SUPFAM" id="SSF55186">
    <property type="entry name" value="ThrRS/AlaRS common domain"/>
    <property type="match status" value="1"/>
</dbReference>
<dbReference type="InterPro" id="IPR004154">
    <property type="entry name" value="Anticodon-bd"/>
</dbReference>
<dbReference type="GO" id="GO:0004829">
    <property type="term" value="F:threonine-tRNA ligase activity"/>
    <property type="evidence" value="ECO:0007669"/>
    <property type="project" value="UniProtKB-EC"/>
</dbReference>
<keyword evidence="9" id="KW-0030">Aminoacyl-tRNA synthetase</keyword>
<evidence type="ECO:0000256" key="5">
    <source>
        <dbReference type="ARBA" id="ARBA00022741"/>
    </source>
</evidence>
<keyword evidence="8" id="KW-0648">Protein biosynthesis</keyword>
<dbReference type="Pfam" id="PF03129">
    <property type="entry name" value="HGTP_anticodon"/>
    <property type="match status" value="1"/>
</dbReference>
<keyword evidence="14" id="KW-1185">Reference proteome</keyword>
<dbReference type="AlphaFoldDB" id="A0A388KGH8"/>
<dbReference type="Proteomes" id="UP000265515">
    <property type="component" value="Unassembled WGS sequence"/>
</dbReference>
<evidence type="ECO:0000256" key="11">
    <source>
        <dbReference type="ARBA" id="ARBA00049515"/>
    </source>
</evidence>
<evidence type="ECO:0000256" key="9">
    <source>
        <dbReference type="ARBA" id="ARBA00023146"/>
    </source>
</evidence>
<dbReference type="PANTHER" id="PTHR11451">
    <property type="entry name" value="THREONINE-TRNA LIGASE"/>
    <property type="match status" value="1"/>
</dbReference>
<dbReference type="InterPro" id="IPR047246">
    <property type="entry name" value="ThrRS_anticodon"/>
</dbReference>
<organism evidence="13 14">
    <name type="scientific">Chara braunii</name>
    <name type="common">Braun's stonewort</name>
    <dbReference type="NCBI Taxonomy" id="69332"/>
    <lineage>
        <taxon>Eukaryota</taxon>
        <taxon>Viridiplantae</taxon>
        <taxon>Streptophyta</taxon>
        <taxon>Charophyceae</taxon>
        <taxon>Charales</taxon>
        <taxon>Characeae</taxon>
        <taxon>Chara</taxon>
    </lineage>
</organism>
<dbReference type="OMA" id="INTPDIM"/>
<dbReference type="EMBL" id="BFEA01000110">
    <property type="protein sequence ID" value="GBG69151.1"/>
    <property type="molecule type" value="Genomic_DNA"/>
</dbReference>
<dbReference type="PRINTS" id="PR01047">
    <property type="entry name" value="TRNASYNTHTHR"/>
</dbReference>
<dbReference type="STRING" id="69332.A0A388KGH8"/>
<dbReference type="PROSITE" id="PS50862">
    <property type="entry name" value="AA_TRNA_LIGASE_II"/>
    <property type="match status" value="1"/>
</dbReference>
<dbReference type="GO" id="GO:0046872">
    <property type="term" value="F:metal ion binding"/>
    <property type="evidence" value="ECO:0007669"/>
    <property type="project" value="UniProtKB-KW"/>
</dbReference>
<evidence type="ECO:0000256" key="4">
    <source>
        <dbReference type="ARBA" id="ARBA00022723"/>
    </source>
</evidence>
<evidence type="ECO:0000256" key="1">
    <source>
        <dbReference type="ARBA" id="ARBA00008226"/>
    </source>
</evidence>
<dbReference type="GO" id="GO:0005739">
    <property type="term" value="C:mitochondrion"/>
    <property type="evidence" value="ECO:0007669"/>
    <property type="project" value="EnsemblPlants"/>
</dbReference>
<dbReference type="SUPFAM" id="SSF52954">
    <property type="entry name" value="Class II aaRS ABD-related"/>
    <property type="match status" value="1"/>
</dbReference>
<dbReference type="InterPro" id="IPR006195">
    <property type="entry name" value="aa-tRNA-synth_II"/>
</dbReference>
<evidence type="ECO:0000313" key="14">
    <source>
        <dbReference type="Proteomes" id="UP000265515"/>
    </source>
</evidence>